<name>A0A367V3S6_9PROT</name>
<evidence type="ECO:0000313" key="2">
    <source>
        <dbReference type="EMBL" id="RCK19845.1"/>
    </source>
</evidence>
<dbReference type="InterPro" id="IPR010744">
    <property type="entry name" value="Phage_CI_N"/>
</dbReference>
<dbReference type="SUPFAM" id="SSF47413">
    <property type="entry name" value="lambda repressor-like DNA-binding domains"/>
    <property type="match status" value="1"/>
</dbReference>
<protein>
    <recommendedName>
        <fullName evidence="1">HTH cro/C1-type domain-containing protein</fullName>
    </recommendedName>
</protein>
<dbReference type="GO" id="GO:0045892">
    <property type="term" value="P:negative regulation of DNA-templated transcription"/>
    <property type="evidence" value="ECO:0007669"/>
    <property type="project" value="InterPro"/>
</dbReference>
<dbReference type="RefSeq" id="WP_062956168.1">
    <property type="nucleotide sequence ID" value="NZ_JPWB01000009.1"/>
</dbReference>
<dbReference type="AlphaFoldDB" id="A0A367V3S6"/>
<accession>A0A367V3S6</accession>
<evidence type="ECO:0000259" key="1">
    <source>
        <dbReference type="PROSITE" id="PS50943"/>
    </source>
</evidence>
<organism evidence="2 3">
    <name type="scientific">Thalassospira profundimaris</name>
    <dbReference type="NCBI Taxonomy" id="502049"/>
    <lineage>
        <taxon>Bacteria</taxon>
        <taxon>Pseudomonadati</taxon>
        <taxon>Pseudomonadota</taxon>
        <taxon>Alphaproteobacteria</taxon>
        <taxon>Rhodospirillales</taxon>
        <taxon>Thalassospiraceae</taxon>
        <taxon>Thalassospira</taxon>
    </lineage>
</organism>
<dbReference type="CDD" id="cd00093">
    <property type="entry name" value="HTH_XRE"/>
    <property type="match status" value="1"/>
</dbReference>
<dbReference type="Pfam" id="PF07022">
    <property type="entry name" value="Phage_CI_repr"/>
    <property type="match status" value="1"/>
</dbReference>
<dbReference type="InterPro" id="IPR010982">
    <property type="entry name" value="Lambda_DNA-bd_dom_sf"/>
</dbReference>
<proteinExistence type="predicted"/>
<dbReference type="EMBL" id="JPWB01000009">
    <property type="protein sequence ID" value="RCK19845.1"/>
    <property type="molecule type" value="Genomic_DNA"/>
</dbReference>
<reference evidence="2 3" key="1">
    <citation type="submission" date="2014-07" db="EMBL/GenBank/DDBJ databases">
        <title>Draft genome sequence of Thalassospira profundimaris R8-17.</title>
        <authorList>
            <person name="Lai Q."/>
            <person name="Shao Z."/>
        </authorList>
    </citation>
    <scope>NUCLEOTIDE SEQUENCE [LARGE SCALE GENOMIC DNA]</scope>
    <source>
        <strain evidence="2 3">R8-17</strain>
    </source>
</reference>
<dbReference type="PROSITE" id="PS50943">
    <property type="entry name" value="HTH_CROC1"/>
    <property type="match status" value="1"/>
</dbReference>
<evidence type="ECO:0000313" key="3">
    <source>
        <dbReference type="Proteomes" id="UP000253061"/>
    </source>
</evidence>
<dbReference type="Proteomes" id="UP000253061">
    <property type="component" value="Unassembled WGS sequence"/>
</dbReference>
<gene>
    <name evidence="2" type="ORF">TH6_17695</name>
</gene>
<feature type="domain" description="HTH cro/C1-type" evidence="1">
    <location>
        <begin position="22"/>
        <end position="66"/>
    </location>
</feature>
<comment type="caution">
    <text evidence="2">The sequence shown here is derived from an EMBL/GenBank/DDBJ whole genome shotgun (WGS) entry which is preliminary data.</text>
</comment>
<dbReference type="GO" id="GO:0003677">
    <property type="term" value="F:DNA binding"/>
    <property type="evidence" value="ECO:0007669"/>
    <property type="project" value="InterPro"/>
</dbReference>
<dbReference type="Gene3D" id="1.10.260.40">
    <property type="entry name" value="lambda repressor-like DNA-binding domains"/>
    <property type="match status" value="1"/>
</dbReference>
<dbReference type="InterPro" id="IPR001387">
    <property type="entry name" value="Cro/C1-type_HTH"/>
</dbReference>
<sequence>MKVDDTELLGQRIGLCEKIAGSRAALAERTGISARTLENYSHGRNDPKASACVAIAHATDVSIEWLLTGQGAPVDEPNTSEEELDRKIVFNIAYFLARKSRAVKADPDEFADLFLSLFDYCREKQQSAGKSFDADSFENVVEFASKQFHRNSA</sequence>